<dbReference type="GO" id="GO:0003924">
    <property type="term" value="F:GTPase activity"/>
    <property type="evidence" value="ECO:0007669"/>
    <property type="project" value="InterPro"/>
</dbReference>
<dbReference type="InterPro" id="IPR027417">
    <property type="entry name" value="P-loop_NTPase"/>
</dbReference>
<feature type="binding site" evidence="11">
    <location>
        <begin position="33"/>
        <end position="40"/>
    </location>
    <ligand>
        <name>GTP</name>
        <dbReference type="ChEBI" id="CHEBI:37565"/>
    </ligand>
</feature>
<comment type="subcellular location">
    <subcellularLocation>
        <location evidence="1">Endoplasmic reticulum membrane</location>
        <topology evidence="1">Single-pass membrane protein</topology>
    </subcellularLocation>
</comment>
<dbReference type="PANTHER" id="PTHR11711">
    <property type="entry name" value="ADP RIBOSYLATION FACTOR-RELATED"/>
    <property type="match status" value="1"/>
</dbReference>
<comment type="similarity">
    <text evidence="2">Belongs to the SRP receptor beta subunit family.</text>
</comment>
<dbReference type="EMBL" id="CABIJS010000255">
    <property type="protein sequence ID" value="VUZ47771.1"/>
    <property type="molecule type" value="Genomic_DNA"/>
</dbReference>
<evidence type="ECO:0000256" key="5">
    <source>
        <dbReference type="ARBA" id="ARBA00022741"/>
    </source>
</evidence>
<keyword evidence="12" id="KW-0460">Magnesium</keyword>
<evidence type="ECO:0000256" key="8">
    <source>
        <dbReference type="ARBA" id="ARBA00023134"/>
    </source>
</evidence>
<dbReference type="Gene3D" id="3.40.50.300">
    <property type="entry name" value="P-loop containing nucleotide triphosphate hydrolases"/>
    <property type="match status" value="1"/>
</dbReference>
<dbReference type="GO" id="GO:0005789">
    <property type="term" value="C:endoplasmic reticulum membrane"/>
    <property type="evidence" value="ECO:0007669"/>
    <property type="project" value="UniProtKB-SubCell"/>
</dbReference>
<keyword evidence="9" id="KW-0472">Membrane</keyword>
<dbReference type="InterPro" id="IPR024156">
    <property type="entry name" value="Small_GTPase_ARF"/>
</dbReference>
<evidence type="ECO:0000256" key="2">
    <source>
        <dbReference type="ARBA" id="ARBA00005619"/>
    </source>
</evidence>
<sequence length="227" mass="25774">MLYVIILIILFLVFLALYLSLRSPKKSTVLITGPCESGKTAMLMMLIHKKLPMTFTSLSPNIEEYQQKVQSSKTFKLIDVPGLEKLRFGFINKEKAATAGVIYVIDSTTFQRNIKDVAEYLYDLMTDETLARSRIPFLIVCNKVDLPGAKRMDVIEEHLEMELTTLSRTKAEGLVSLEGHKETRVPLVKKANEKFTFASCNQHPVTFAEISVISEDVGEVRLWLERL</sequence>
<dbReference type="GO" id="GO:0005525">
    <property type="term" value="F:GTP binding"/>
    <property type="evidence" value="ECO:0007669"/>
    <property type="project" value="UniProtKB-KW"/>
</dbReference>
<evidence type="ECO:0000256" key="12">
    <source>
        <dbReference type="PIRSR" id="PIRSR606689-2"/>
    </source>
</evidence>
<proteinExistence type="inferred from homology"/>
<accession>A0A564YKH2</accession>
<keyword evidence="4" id="KW-0812">Transmembrane</keyword>
<evidence type="ECO:0000256" key="9">
    <source>
        <dbReference type="ARBA" id="ARBA00023136"/>
    </source>
</evidence>
<dbReference type="SMART" id="SM00178">
    <property type="entry name" value="SAR"/>
    <property type="match status" value="1"/>
</dbReference>
<evidence type="ECO:0000313" key="13">
    <source>
        <dbReference type="EMBL" id="VUZ47771.1"/>
    </source>
</evidence>
<evidence type="ECO:0000256" key="6">
    <source>
        <dbReference type="ARBA" id="ARBA00022824"/>
    </source>
</evidence>
<feature type="binding site" evidence="12">
    <location>
        <position position="57"/>
    </location>
    <ligand>
        <name>Mg(2+)</name>
        <dbReference type="ChEBI" id="CHEBI:18420"/>
    </ligand>
</feature>
<keyword evidence="12" id="KW-0479">Metal-binding</keyword>
<keyword evidence="6" id="KW-0256">Endoplasmic reticulum</keyword>
<dbReference type="CDD" id="cd04105">
    <property type="entry name" value="SR_beta"/>
    <property type="match status" value="1"/>
</dbReference>
<dbReference type="Pfam" id="PF09439">
    <property type="entry name" value="SRPRB"/>
    <property type="match status" value="1"/>
</dbReference>
<reference evidence="13 14" key="1">
    <citation type="submission" date="2019-07" db="EMBL/GenBank/DDBJ databases">
        <authorList>
            <person name="Jastrzebski P J."/>
            <person name="Paukszto L."/>
            <person name="Jastrzebski P J."/>
        </authorList>
    </citation>
    <scope>NUCLEOTIDE SEQUENCE [LARGE SCALE GENOMIC DNA]</scope>
    <source>
        <strain evidence="13 14">WMS-il1</strain>
    </source>
</reference>
<keyword evidence="14" id="KW-1185">Reference proteome</keyword>
<dbReference type="SMART" id="SM00177">
    <property type="entry name" value="ARF"/>
    <property type="match status" value="1"/>
</dbReference>
<dbReference type="Proteomes" id="UP000321570">
    <property type="component" value="Unassembled WGS sequence"/>
</dbReference>
<dbReference type="PRINTS" id="PR00328">
    <property type="entry name" value="SAR1GTPBP"/>
</dbReference>
<dbReference type="AlphaFoldDB" id="A0A564YKH2"/>
<evidence type="ECO:0000256" key="11">
    <source>
        <dbReference type="PIRSR" id="PIRSR606689-1"/>
    </source>
</evidence>
<feature type="binding site" evidence="11">
    <location>
        <position position="82"/>
    </location>
    <ligand>
        <name>GTP</name>
        <dbReference type="ChEBI" id="CHEBI:37565"/>
    </ligand>
</feature>
<keyword evidence="10" id="KW-0675">Receptor</keyword>
<dbReference type="InterPro" id="IPR019009">
    <property type="entry name" value="SRP_receptor_beta_su"/>
</dbReference>
<keyword evidence="8 11" id="KW-0342">GTP-binding</keyword>
<dbReference type="SUPFAM" id="SSF52540">
    <property type="entry name" value="P-loop containing nucleoside triphosphate hydrolases"/>
    <property type="match status" value="1"/>
</dbReference>
<keyword evidence="5 11" id="KW-0547">Nucleotide-binding</keyword>
<name>A0A564YKH2_HYMDI</name>
<evidence type="ECO:0000256" key="4">
    <source>
        <dbReference type="ARBA" id="ARBA00022692"/>
    </source>
</evidence>
<evidence type="ECO:0000313" key="14">
    <source>
        <dbReference type="Proteomes" id="UP000321570"/>
    </source>
</evidence>
<dbReference type="InterPro" id="IPR006689">
    <property type="entry name" value="Small_GTPase_ARF/SAR"/>
</dbReference>
<organism evidence="13 14">
    <name type="scientific">Hymenolepis diminuta</name>
    <name type="common">Rat tapeworm</name>
    <dbReference type="NCBI Taxonomy" id="6216"/>
    <lineage>
        <taxon>Eukaryota</taxon>
        <taxon>Metazoa</taxon>
        <taxon>Spiralia</taxon>
        <taxon>Lophotrochozoa</taxon>
        <taxon>Platyhelminthes</taxon>
        <taxon>Cestoda</taxon>
        <taxon>Eucestoda</taxon>
        <taxon>Cyclophyllidea</taxon>
        <taxon>Hymenolepididae</taxon>
        <taxon>Hymenolepis</taxon>
    </lineage>
</organism>
<protein>
    <recommendedName>
        <fullName evidence="3">Signal recognition particle receptor subunit beta</fullName>
    </recommendedName>
</protein>
<dbReference type="GO" id="GO:0046872">
    <property type="term" value="F:metal ion binding"/>
    <property type="evidence" value="ECO:0007669"/>
    <property type="project" value="UniProtKB-KW"/>
</dbReference>
<evidence type="ECO:0000256" key="1">
    <source>
        <dbReference type="ARBA" id="ARBA00004389"/>
    </source>
</evidence>
<evidence type="ECO:0000256" key="7">
    <source>
        <dbReference type="ARBA" id="ARBA00022989"/>
    </source>
</evidence>
<feature type="binding site" evidence="11">
    <location>
        <begin position="142"/>
        <end position="145"/>
    </location>
    <ligand>
        <name>GTP</name>
        <dbReference type="ChEBI" id="CHEBI:37565"/>
    </ligand>
</feature>
<evidence type="ECO:0000256" key="3">
    <source>
        <dbReference type="ARBA" id="ARBA00020256"/>
    </source>
</evidence>
<gene>
    <name evidence="13" type="ORF">WMSIL1_LOCUS7192</name>
</gene>
<keyword evidence="7" id="KW-1133">Transmembrane helix</keyword>
<evidence type="ECO:0000256" key="10">
    <source>
        <dbReference type="ARBA" id="ARBA00023170"/>
    </source>
</evidence>
<feature type="binding site" evidence="12">
    <location>
        <position position="40"/>
    </location>
    <ligand>
        <name>Mg(2+)</name>
        <dbReference type="ChEBI" id="CHEBI:18420"/>
    </ligand>
</feature>